<comment type="similarity">
    <text evidence="2">Belongs to the IPP transferase family.</text>
</comment>
<dbReference type="InterPro" id="IPR027417">
    <property type="entry name" value="P-loop_NTPase"/>
</dbReference>
<proteinExistence type="inferred from homology"/>
<dbReference type="GO" id="GO:0052381">
    <property type="term" value="F:tRNA dimethylallyltransferase activity"/>
    <property type="evidence" value="ECO:0007669"/>
    <property type="project" value="UniProtKB-EC"/>
</dbReference>
<dbReference type="Gene3D" id="3.40.50.300">
    <property type="entry name" value="P-loop containing nucleotide triphosphate hydrolases"/>
    <property type="match status" value="1"/>
</dbReference>
<dbReference type="EMBL" id="CAKOGP040001112">
    <property type="protein sequence ID" value="CAJ1943174.1"/>
    <property type="molecule type" value="Genomic_DNA"/>
</dbReference>
<evidence type="ECO:0000256" key="5">
    <source>
        <dbReference type="ARBA" id="ARBA00022694"/>
    </source>
</evidence>
<dbReference type="Proteomes" id="UP001295423">
    <property type="component" value="Unassembled WGS sequence"/>
</dbReference>
<evidence type="ECO:0000256" key="7">
    <source>
        <dbReference type="ARBA" id="ARBA00022840"/>
    </source>
</evidence>
<dbReference type="InterPro" id="IPR039657">
    <property type="entry name" value="Dimethylallyltransferase"/>
</dbReference>
<evidence type="ECO:0000256" key="8">
    <source>
        <dbReference type="ARBA" id="ARBA00022842"/>
    </source>
</evidence>
<dbReference type="EC" id="2.5.1.75" evidence="3"/>
<keyword evidence="7" id="KW-0067">ATP-binding</keyword>
<comment type="catalytic activity">
    <reaction evidence="9">
        <text>adenosine(37) in tRNA + dimethylallyl diphosphate = N(6)-dimethylallyladenosine(37) in tRNA + diphosphate</text>
        <dbReference type="Rhea" id="RHEA:26482"/>
        <dbReference type="Rhea" id="RHEA-COMP:10162"/>
        <dbReference type="Rhea" id="RHEA-COMP:10375"/>
        <dbReference type="ChEBI" id="CHEBI:33019"/>
        <dbReference type="ChEBI" id="CHEBI:57623"/>
        <dbReference type="ChEBI" id="CHEBI:74411"/>
        <dbReference type="ChEBI" id="CHEBI:74415"/>
        <dbReference type="EC" id="2.5.1.75"/>
    </reaction>
</comment>
<evidence type="ECO:0000256" key="6">
    <source>
        <dbReference type="ARBA" id="ARBA00022741"/>
    </source>
</evidence>
<protein>
    <recommendedName>
        <fullName evidence="3">tRNA dimethylallyltransferase</fullName>
        <ecNumber evidence="3">2.5.1.75</ecNumber>
    </recommendedName>
</protein>
<dbReference type="AlphaFoldDB" id="A0AAD2CRR8"/>
<dbReference type="GO" id="GO:0005524">
    <property type="term" value="F:ATP binding"/>
    <property type="evidence" value="ECO:0007669"/>
    <property type="project" value="UniProtKB-KW"/>
</dbReference>
<evidence type="ECO:0000256" key="3">
    <source>
        <dbReference type="ARBA" id="ARBA00012665"/>
    </source>
</evidence>
<evidence type="ECO:0000256" key="2">
    <source>
        <dbReference type="ARBA" id="ARBA00005842"/>
    </source>
</evidence>
<name>A0AAD2CRR8_9STRA</name>
<comment type="cofactor">
    <cofactor evidence="1">
        <name>Mg(2+)</name>
        <dbReference type="ChEBI" id="CHEBI:18420"/>
    </cofactor>
</comment>
<evidence type="ECO:0000256" key="4">
    <source>
        <dbReference type="ARBA" id="ARBA00022679"/>
    </source>
</evidence>
<dbReference type="Pfam" id="PF01715">
    <property type="entry name" value="IPPT"/>
    <property type="match status" value="2"/>
</dbReference>
<comment type="caution">
    <text evidence="10">The sequence shown here is derived from an EMBL/GenBank/DDBJ whole genome shotgun (WGS) entry which is preliminary data.</text>
</comment>
<evidence type="ECO:0000313" key="11">
    <source>
        <dbReference type="Proteomes" id="UP001295423"/>
    </source>
</evidence>
<dbReference type="HAMAP" id="MF_00185">
    <property type="entry name" value="IPP_trans"/>
    <property type="match status" value="1"/>
</dbReference>
<sequence>MIGQPKSLLSLSMSSSNNSKLSKNLVVILAGPTATGKSDVAARLCAEENGIIVSADSVQAYRGVQIGANKPSNLELEKTPHLLIDVADCTQNYNAAEWRADARTAIQVLLDPKTDADDTNPRANDVIASVRSARDAKGCNQDDAILPIVCGGTMMYIQWLVHGAPDTMRPSAEASEQAKKTISNFQKKDDFQAAKDHVSSFGQVFKARVEGFCGDDWYRLRRTLEVALTAQTEVDKAWIVETLYTGERNGGLESFGCDVRCFFLCPDDRMGHTKIIDRRCEEMVIKGLLKETAELSLTEQMPEMAARAIGYRQTLDYLSKELRDNKDSSDEFDSFINDFTTATRRYAKKQMSWFRKDKDFMFIPVSLSTIKATRVEEAAAMIRHYCRVSRDEFEKELYSSDSSSSMAKKRNEEQGKGMKLYQFERHILKAGSEEYDECLSQAIQCQKRMQKSKKPKLEASS</sequence>
<accession>A0AAD2CRR8</accession>
<reference evidence="10" key="1">
    <citation type="submission" date="2023-08" db="EMBL/GenBank/DDBJ databases">
        <authorList>
            <person name="Audoor S."/>
            <person name="Bilcke G."/>
        </authorList>
    </citation>
    <scope>NUCLEOTIDE SEQUENCE</scope>
</reference>
<dbReference type="InterPro" id="IPR018022">
    <property type="entry name" value="IPT"/>
</dbReference>
<evidence type="ECO:0000256" key="1">
    <source>
        <dbReference type="ARBA" id="ARBA00001946"/>
    </source>
</evidence>
<dbReference type="SUPFAM" id="SSF52540">
    <property type="entry name" value="P-loop containing nucleoside triphosphate hydrolases"/>
    <property type="match status" value="1"/>
</dbReference>
<gene>
    <name evidence="10" type="ORF">CYCCA115_LOCUS8313</name>
</gene>
<dbReference type="GO" id="GO:0006400">
    <property type="term" value="P:tRNA modification"/>
    <property type="evidence" value="ECO:0007669"/>
    <property type="project" value="TreeGrafter"/>
</dbReference>
<keyword evidence="8" id="KW-0460">Magnesium</keyword>
<evidence type="ECO:0000256" key="9">
    <source>
        <dbReference type="ARBA" id="ARBA00049563"/>
    </source>
</evidence>
<dbReference type="PANTHER" id="PTHR11088:SF60">
    <property type="entry name" value="TRNA DIMETHYLALLYLTRANSFERASE"/>
    <property type="match status" value="1"/>
</dbReference>
<keyword evidence="11" id="KW-1185">Reference proteome</keyword>
<evidence type="ECO:0000313" key="10">
    <source>
        <dbReference type="EMBL" id="CAJ1943174.1"/>
    </source>
</evidence>
<keyword evidence="4" id="KW-0808">Transferase</keyword>
<keyword evidence="6" id="KW-0547">Nucleotide-binding</keyword>
<keyword evidence="5" id="KW-0819">tRNA processing</keyword>
<dbReference type="PANTHER" id="PTHR11088">
    <property type="entry name" value="TRNA DIMETHYLALLYLTRANSFERASE"/>
    <property type="match status" value="1"/>
</dbReference>
<organism evidence="10 11">
    <name type="scientific">Cylindrotheca closterium</name>
    <dbReference type="NCBI Taxonomy" id="2856"/>
    <lineage>
        <taxon>Eukaryota</taxon>
        <taxon>Sar</taxon>
        <taxon>Stramenopiles</taxon>
        <taxon>Ochrophyta</taxon>
        <taxon>Bacillariophyta</taxon>
        <taxon>Bacillariophyceae</taxon>
        <taxon>Bacillariophycidae</taxon>
        <taxon>Bacillariales</taxon>
        <taxon>Bacillariaceae</taxon>
        <taxon>Cylindrotheca</taxon>
    </lineage>
</organism>